<feature type="chain" id="PRO_5030937611" description="Secreted protein" evidence="1">
    <location>
        <begin position="21"/>
        <end position="63"/>
    </location>
</feature>
<evidence type="ECO:0000256" key="1">
    <source>
        <dbReference type="SAM" id="SignalP"/>
    </source>
</evidence>
<organism evidence="2 3">
    <name type="scientific">Aporhodopirellula rubra</name>
    <dbReference type="NCBI Taxonomy" id="980271"/>
    <lineage>
        <taxon>Bacteria</taxon>
        <taxon>Pseudomonadati</taxon>
        <taxon>Planctomycetota</taxon>
        <taxon>Planctomycetia</taxon>
        <taxon>Pirellulales</taxon>
        <taxon>Pirellulaceae</taxon>
        <taxon>Aporhodopirellula</taxon>
    </lineage>
</organism>
<keyword evidence="3" id="KW-1185">Reference proteome</keyword>
<gene>
    <name evidence="2" type="ORF">FHS27_002363</name>
</gene>
<name>A0A7W5DYG8_9BACT</name>
<protein>
    <recommendedName>
        <fullName evidence="4">Secreted protein</fullName>
    </recommendedName>
</protein>
<proteinExistence type="predicted"/>
<dbReference type="RefSeq" id="WP_184305003.1">
    <property type="nucleotide sequence ID" value="NZ_JACHXU010000006.1"/>
</dbReference>
<sequence>MFRTFAFTAFLLFTFSITLGCGGTGSDPTSAVNGVSEDEWAAFKAQQAEEQKQADLEMVGVTE</sequence>
<evidence type="ECO:0008006" key="4">
    <source>
        <dbReference type="Google" id="ProtNLM"/>
    </source>
</evidence>
<dbReference type="Proteomes" id="UP000536179">
    <property type="component" value="Unassembled WGS sequence"/>
</dbReference>
<dbReference type="AlphaFoldDB" id="A0A7W5DYG8"/>
<feature type="signal peptide" evidence="1">
    <location>
        <begin position="1"/>
        <end position="20"/>
    </location>
</feature>
<accession>A0A7W5DYG8</accession>
<comment type="caution">
    <text evidence="2">The sequence shown here is derived from an EMBL/GenBank/DDBJ whole genome shotgun (WGS) entry which is preliminary data.</text>
</comment>
<evidence type="ECO:0000313" key="2">
    <source>
        <dbReference type="EMBL" id="MBB3206554.1"/>
    </source>
</evidence>
<reference evidence="2 3" key="1">
    <citation type="submission" date="2020-08" db="EMBL/GenBank/DDBJ databases">
        <title>Genomic Encyclopedia of Type Strains, Phase III (KMG-III): the genomes of soil and plant-associated and newly described type strains.</title>
        <authorList>
            <person name="Whitman W."/>
        </authorList>
    </citation>
    <scope>NUCLEOTIDE SEQUENCE [LARGE SCALE GENOMIC DNA]</scope>
    <source>
        <strain evidence="2 3">CECT 8075</strain>
    </source>
</reference>
<keyword evidence="1" id="KW-0732">Signal</keyword>
<dbReference type="PROSITE" id="PS51257">
    <property type="entry name" value="PROKAR_LIPOPROTEIN"/>
    <property type="match status" value="1"/>
</dbReference>
<evidence type="ECO:0000313" key="3">
    <source>
        <dbReference type="Proteomes" id="UP000536179"/>
    </source>
</evidence>
<dbReference type="EMBL" id="JACHXU010000006">
    <property type="protein sequence ID" value="MBB3206554.1"/>
    <property type="molecule type" value="Genomic_DNA"/>
</dbReference>